<dbReference type="EMBL" id="HACG01039257">
    <property type="protein sequence ID" value="CEK86122.1"/>
    <property type="molecule type" value="Transcribed_RNA"/>
</dbReference>
<protein>
    <submittedName>
        <fullName evidence="1">Uncharacterized protein</fullName>
    </submittedName>
</protein>
<name>A0A0B7AZT1_9EUPU</name>
<dbReference type="AlphaFoldDB" id="A0A0B7AZT1"/>
<organism evidence="1">
    <name type="scientific">Arion vulgaris</name>
    <dbReference type="NCBI Taxonomy" id="1028688"/>
    <lineage>
        <taxon>Eukaryota</taxon>
        <taxon>Metazoa</taxon>
        <taxon>Spiralia</taxon>
        <taxon>Lophotrochozoa</taxon>
        <taxon>Mollusca</taxon>
        <taxon>Gastropoda</taxon>
        <taxon>Heterobranchia</taxon>
        <taxon>Euthyneura</taxon>
        <taxon>Panpulmonata</taxon>
        <taxon>Eupulmonata</taxon>
        <taxon>Stylommatophora</taxon>
        <taxon>Helicina</taxon>
        <taxon>Arionoidea</taxon>
        <taxon>Arionidae</taxon>
        <taxon>Arion</taxon>
    </lineage>
</organism>
<sequence length="87" mass="10313">MWQCNNTREICIDENDCTARLTRHTTHTCKTLIMYVPPEVRGLSFRIRLRRHLRTHQSENYNDMSETVVIISYAEQLLLSYTVTPNL</sequence>
<evidence type="ECO:0000313" key="1">
    <source>
        <dbReference type="EMBL" id="CEK86122.1"/>
    </source>
</evidence>
<accession>A0A0B7AZT1</accession>
<gene>
    <name evidence="1" type="primary">ORF151963</name>
</gene>
<reference evidence="1" key="1">
    <citation type="submission" date="2014-12" db="EMBL/GenBank/DDBJ databases">
        <title>Insight into the proteome of Arion vulgaris.</title>
        <authorList>
            <person name="Aradska J."/>
            <person name="Bulat T."/>
            <person name="Smidak R."/>
            <person name="Sarate P."/>
            <person name="Gangsoo J."/>
            <person name="Sialana F."/>
            <person name="Bilban M."/>
            <person name="Lubec G."/>
        </authorList>
    </citation>
    <scope>NUCLEOTIDE SEQUENCE</scope>
    <source>
        <tissue evidence="1">Skin</tissue>
    </source>
</reference>
<proteinExistence type="predicted"/>